<name>A0ACD3B231_9AGAR</name>
<dbReference type="Proteomes" id="UP000308600">
    <property type="component" value="Unassembled WGS sequence"/>
</dbReference>
<evidence type="ECO:0000313" key="1">
    <source>
        <dbReference type="EMBL" id="TFK71891.1"/>
    </source>
</evidence>
<organism evidence="1 2">
    <name type="scientific">Pluteus cervinus</name>
    <dbReference type="NCBI Taxonomy" id="181527"/>
    <lineage>
        <taxon>Eukaryota</taxon>
        <taxon>Fungi</taxon>
        <taxon>Dikarya</taxon>
        <taxon>Basidiomycota</taxon>
        <taxon>Agaricomycotina</taxon>
        <taxon>Agaricomycetes</taxon>
        <taxon>Agaricomycetidae</taxon>
        <taxon>Agaricales</taxon>
        <taxon>Pluteineae</taxon>
        <taxon>Pluteaceae</taxon>
        <taxon>Pluteus</taxon>
    </lineage>
</organism>
<evidence type="ECO:0000313" key="2">
    <source>
        <dbReference type="Proteomes" id="UP000308600"/>
    </source>
</evidence>
<keyword evidence="2" id="KW-1185">Reference proteome</keyword>
<gene>
    <name evidence="1" type="ORF">BDN72DRAFT_764224</name>
</gene>
<protein>
    <submittedName>
        <fullName evidence="1">Uncharacterized protein</fullName>
    </submittedName>
</protein>
<dbReference type="EMBL" id="ML208292">
    <property type="protein sequence ID" value="TFK71891.1"/>
    <property type="molecule type" value="Genomic_DNA"/>
</dbReference>
<sequence length="378" mass="43420">MDERIEFWGLYSVCQVFLLAALVVKPSPNRWSLFIPIIFLTIYLLFFTSTGNLTRDDIVGSVMLAYLFTATDYILLTDVQRELRLQGQKGPISDASLLSRLQWGLKLFTSPRGVGWAHEVPHLPARPRHSSRTAFVFLQLAWMGVYALAYDLIGIFSRWNFSCLHQNACFTHIAWLWRIRVLFGFMGSAYSMTCIMFCIVSILSVVSHASEPKDWPPLYGRWVEAYTLRRFWSRTWHQLLRRSLSSHAEFIAHRVFGLARGTRLSAYVQLYSAFFISGMIHHGGEYMMFKHWGGSGMRFFLAQPVAIMLEDLVIQAWSNGRKADKPCAVLRLLGCIWVASWFTMTLNPVICAQMLEEGMQFSIVLGLRSGNWFPTVVR</sequence>
<accession>A0ACD3B231</accession>
<reference evidence="1 2" key="1">
    <citation type="journal article" date="2019" name="Nat. Ecol. Evol.">
        <title>Megaphylogeny resolves global patterns of mushroom evolution.</title>
        <authorList>
            <person name="Varga T."/>
            <person name="Krizsan K."/>
            <person name="Foldi C."/>
            <person name="Dima B."/>
            <person name="Sanchez-Garcia M."/>
            <person name="Sanchez-Ramirez S."/>
            <person name="Szollosi G.J."/>
            <person name="Szarkandi J.G."/>
            <person name="Papp V."/>
            <person name="Albert L."/>
            <person name="Andreopoulos W."/>
            <person name="Angelini C."/>
            <person name="Antonin V."/>
            <person name="Barry K.W."/>
            <person name="Bougher N.L."/>
            <person name="Buchanan P."/>
            <person name="Buyck B."/>
            <person name="Bense V."/>
            <person name="Catcheside P."/>
            <person name="Chovatia M."/>
            <person name="Cooper J."/>
            <person name="Damon W."/>
            <person name="Desjardin D."/>
            <person name="Finy P."/>
            <person name="Geml J."/>
            <person name="Haridas S."/>
            <person name="Hughes K."/>
            <person name="Justo A."/>
            <person name="Karasinski D."/>
            <person name="Kautmanova I."/>
            <person name="Kiss B."/>
            <person name="Kocsube S."/>
            <person name="Kotiranta H."/>
            <person name="LaButti K.M."/>
            <person name="Lechner B.E."/>
            <person name="Liimatainen K."/>
            <person name="Lipzen A."/>
            <person name="Lukacs Z."/>
            <person name="Mihaltcheva S."/>
            <person name="Morgado L.N."/>
            <person name="Niskanen T."/>
            <person name="Noordeloos M.E."/>
            <person name="Ohm R.A."/>
            <person name="Ortiz-Santana B."/>
            <person name="Ovrebo C."/>
            <person name="Racz N."/>
            <person name="Riley R."/>
            <person name="Savchenko A."/>
            <person name="Shiryaev A."/>
            <person name="Soop K."/>
            <person name="Spirin V."/>
            <person name="Szebenyi C."/>
            <person name="Tomsovsky M."/>
            <person name="Tulloss R.E."/>
            <person name="Uehling J."/>
            <person name="Grigoriev I.V."/>
            <person name="Vagvolgyi C."/>
            <person name="Papp T."/>
            <person name="Martin F.M."/>
            <person name="Miettinen O."/>
            <person name="Hibbett D.S."/>
            <person name="Nagy L.G."/>
        </authorList>
    </citation>
    <scope>NUCLEOTIDE SEQUENCE [LARGE SCALE GENOMIC DNA]</scope>
    <source>
        <strain evidence="1 2">NL-1719</strain>
    </source>
</reference>
<proteinExistence type="predicted"/>